<feature type="domain" description="Mce/MlaD" evidence="1">
    <location>
        <begin position="33"/>
        <end position="113"/>
    </location>
</feature>
<dbReference type="RefSeq" id="WP_145189927.1">
    <property type="nucleotide sequence ID" value="NZ_CP036290.1"/>
</dbReference>
<dbReference type="OrthoDB" id="273299at2"/>
<evidence type="ECO:0000259" key="1">
    <source>
        <dbReference type="Pfam" id="PF02470"/>
    </source>
</evidence>
<proteinExistence type="predicted"/>
<sequence>MRHFYVGLFVILTLCVLGYYTLFMADVALFGNQQQVKVQFESAGGLREGDSVLLAGRRTGRVMQITYDANAPLERRITATLTLEEEIVLRQDYVIQIVESTALGGRQVTIEPGDPAAPQIALAAPLTGNVAPGLFDALGNFGDALSGEDGVGDLLAKLNKIVGDLESSDAAGNLSTSLANFEKASADIAELTNDLSQGKGTLGLLFQGRELYDQFLATGEELNQAAVDVQGIIGDARTGDGIVAAALNDPQLAEDGRKLIADASASFENVNAVTADLRAGKGLLGAFLSDEDTAKSGTNIVANIEKISADLANGTGTVGRLFTEDELYQNVNATFASAAKVAKDLEDGKGTLGQLISDDDLMREITLAVETLTRSLEDFREAAPVTTLTSVLFSAF</sequence>
<keyword evidence="3" id="KW-1185">Reference proteome</keyword>
<dbReference type="InterPro" id="IPR003399">
    <property type="entry name" value="Mce/MlaD"/>
</dbReference>
<dbReference type="Proteomes" id="UP000319342">
    <property type="component" value="Chromosome"/>
</dbReference>
<gene>
    <name evidence="2" type="ORF">Pla163_29720</name>
</gene>
<dbReference type="PANTHER" id="PTHR33371">
    <property type="entry name" value="INTERMEMBRANE PHOSPHOLIPID TRANSPORT SYSTEM BINDING PROTEIN MLAD-RELATED"/>
    <property type="match status" value="1"/>
</dbReference>
<dbReference type="EMBL" id="CP036290">
    <property type="protein sequence ID" value="QDU85831.1"/>
    <property type="molecule type" value="Genomic_DNA"/>
</dbReference>
<organism evidence="2 3">
    <name type="scientific">Rohdeia mirabilis</name>
    <dbReference type="NCBI Taxonomy" id="2528008"/>
    <lineage>
        <taxon>Bacteria</taxon>
        <taxon>Pseudomonadati</taxon>
        <taxon>Planctomycetota</taxon>
        <taxon>Planctomycetia</taxon>
        <taxon>Planctomycetia incertae sedis</taxon>
        <taxon>Rohdeia</taxon>
    </lineage>
</organism>
<dbReference type="InterPro" id="IPR052336">
    <property type="entry name" value="MlaD_Phospholipid_Transporter"/>
</dbReference>
<dbReference type="AlphaFoldDB" id="A0A518D2X1"/>
<evidence type="ECO:0000313" key="3">
    <source>
        <dbReference type="Proteomes" id="UP000319342"/>
    </source>
</evidence>
<protein>
    <submittedName>
        <fullName evidence="2">Mce related protein</fullName>
    </submittedName>
</protein>
<evidence type="ECO:0000313" key="2">
    <source>
        <dbReference type="EMBL" id="QDU85831.1"/>
    </source>
</evidence>
<accession>A0A518D2X1</accession>
<dbReference type="Pfam" id="PF02470">
    <property type="entry name" value="MlaD"/>
    <property type="match status" value="1"/>
</dbReference>
<dbReference type="PANTHER" id="PTHR33371:SF4">
    <property type="entry name" value="INTERMEMBRANE PHOSPHOLIPID TRANSPORT SYSTEM BINDING PROTEIN MLAD"/>
    <property type="match status" value="1"/>
</dbReference>
<reference evidence="2 3" key="1">
    <citation type="submission" date="2019-02" db="EMBL/GenBank/DDBJ databases">
        <title>Deep-cultivation of Planctomycetes and their phenomic and genomic characterization uncovers novel biology.</title>
        <authorList>
            <person name="Wiegand S."/>
            <person name="Jogler M."/>
            <person name="Boedeker C."/>
            <person name="Pinto D."/>
            <person name="Vollmers J."/>
            <person name="Rivas-Marin E."/>
            <person name="Kohn T."/>
            <person name="Peeters S.H."/>
            <person name="Heuer A."/>
            <person name="Rast P."/>
            <person name="Oberbeckmann S."/>
            <person name="Bunk B."/>
            <person name="Jeske O."/>
            <person name="Meyerdierks A."/>
            <person name="Storesund J.E."/>
            <person name="Kallscheuer N."/>
            <person name="Luecker S."/>
            <person name="Lage O.M."/>
            <person name="Pohl T."/>
            <person name="Merkel B.J."/>
            <person name="Hornburger P."/>
            <person name="Mueller R.-W."/>
            <person name="Bruemmer F."/>
            <person name="Labrenz M."/>
            <person name="Spormann A.M."/>
            <person name="Op den Camp H."/>
            <person name="Overmann J."/>
            <person name="Amann R."/>
            <person name="Jetten M.S.M."/>
            <person name="Mascher T."/>
            <person name="Medema M.H."/>
            <person name="Devos D.P."/>
            <person name="Kaster A.-K."/>
            <person name="Ovreas L."/>
            <person name="Rohde M."/>
            <person name="Galperin M.Y."/>
            <person name="Jogler C."/>
        </authorList>
    </citation>
    <scope>NUCLEOTIDE SEQUENCE [LARGE SCALE GENOMIC DNA]</scope>
    <source>
        <strain evidence="2 3">Pla163</strain>
    </source>
</reference>
<name>A0A518D2X1_9BACT</name>